<dbReference type="STRING" id="1160509.A0A3N4HZ28"/>
<dbReference type="AlphaFoldDB" id="A0A3N4HZ28"/>
<feature type="region of interest" description="Disordered" evidence="1">
    <location>
        <begin position="173"/>
        <end position="197"/>
    </location>
</feature>
<evidence type="ECO:0000313" key="2">
    <source>
        <dbReference type="EMBL" id="RPA77728.1"/>
    </source>
</evidence>
<evidence type="ECO:0000256" key="1">
    <source>
        <dbReference type="SAM" id="MobiDB-lite"/>
    </source>
</evidence>
<sequence>MSGTNPPKQQKHESRTATPTPSPKPPASSPSKINTESPSSPQYSWADRKITLTSTPPNESNWIRRDEHILPTPGSSQLPKDTWIDRGESLLPFDDGIDRLPRDTWIDKGVSLFGEDTWISRGETMFGEDDNWIARGESMLPKDSWVSQGKKLIPNHERVAIDGLQEVIELQARQEAEARSRSQTPRQAPTRLTNQKL</sequence>
<dbReference type="Proteomes" id="UP000275078">
    <property type="component" value="Unassembled WGS sequence"/>
</dbReference>
<name>A0A3N4HZ28_ASCIM</name>
<dbReference type="EMBL" id="ML119721">
    <property type="protein sequence ID" value="RPA77728.1"/>
    <property type="molecule type" value="Genomic_DNA"/>
</dbReference>
<feature type="non-terminal residue" evidence="2">
    <location>
        <position position="197"/>
    </location>
</feature>
<organism evidence="2 3">
    <name type="scientific">Ascobolus immersus RN42</name>
    <dbReference type="NCBI Taxonomy" id="1160509"/>
    <lineage>
        <taxon>Eukaryota</taxon>
        <taxon>Fungi</taxon>
        <taxon>Dikarya</taxon>
        <taxon>Ascomycota</taxon>
        <taxon>Pezizomycotina</taxon>
        <taxon>Pezizomycetes</taxon>
        <taxon>Pezizales</taxon>
        <taxon>Ascobolaceae</taxon>
        <taxon>Ascobolus</taxon>
    </lineage>
</organism>
<proteinExistence type="predicted"/>
<feature type="compositionally biased region" description="Polar residues" evidence="1">
    <location>
        <begin position="51"/>
        <end position="61"/>
    </location>
</feature>
<accession>A0A3N4HZ28</accession>
<feature type="compositionally biased region" description="Polar residues" evidence="1">
    <location>
        <begin position="33"/>
        <end position="43"/>
    </location>
</feature>
<evidence type="ECO:0000313" key="3">
    <source>
        <dbReference type="Proteomes" id="UP000275078"/>
    </source>
</evidence>
<gene>
    <name evidence="2" type="ORF">BJ508DRAFT_416888</name>
</gene>
<keyword evidence="3" id="KW-1185">Reference proteome</keyword>
<protein>
    <submittedName>
        <fullName evidence="2">Uncharacterized protein</fullName>
    </submittedName>
</protein>
<feature type="compositionally biased region" description="Polar residues" evidence="1">
    <location>
        <begin position="181"/>
        <end position="197"/>
    </location>
</feature>
<feature type="region of interest" description="Disordered" evidence="1">
    <location>
        <begin position="1"/>
        <end position="81"/>
    </location>
</feature>
<reference evidence="2 3" key="1">
    <citation type="journal article" date="2018" name="Nat. Ecol. Evol.">
        <title>Pezizomycetes genomes reveal the molecular basis of ectomycorrhizal truffle lifestyle.</title>
        <authorList>
            <person name="Murat C."/>
            <person name="Payen T."/>
            <person name="Noel B."/>
            <person name="Kuo A."/>
            <person name="Morin E."/>
            <person name="Chen J."/>
            <person name="Kohler A."/>
            <person name="Krizsan K."/>
            <person name="Balestrini R."/>
            <person name="Da Silva C."/>
            <person name="Montanini B."/>
            <person name="Hainaut M."/>
            <person name="Levati E."/>
            <person name="Barry K.W."/>
            <person name="Belfiori B."/>
            <person name="Cichocki N."/>
            <person name="Clum A."/>
            <person name="Dockter R.B."/>
            <person name="Fauchery L."/>
            <person name="Guy J."/>
            <person name="Iotti M."/>
            <person name="Le Tacon F."/>
            <person name="Lindquist E.A."/>
            <person name="Lipzen A."/>
            <person name="Malagnac F."/>
            <person name="Mello A."/>
            <person name="Molinier V."/>
            <person name="Miyauchi S."/>
            <person name="Poulain J."/>
            <person name="Riccioni C."/>
            <person name="Rubini A."/>
            <person name="Sitrit Y."/>
            <person name="Splivallo R."/>
            <person name="Traeger S."/>
            <person name="Wang M."/>
            <person name="Zifcakova L."/>
            <person name="Wipf D."/>
            <person name="Zambonelli A."/>
            <person name="Paolocci F."/>
            <person name="Nowrousian M."/>
            <person name="Ottonello S."/>
            <person name="Baldrian P."/>
            <person name="Spatafora J.W."/>
            <person name="Henrissat B."/>
            <person name="Nagy L.G."/>
            <person name="Aury J.M."/>
            <person name="Wincker P."/>
            <person name="Grigoriev I.V."/>
            <person name="Bonfante P."/>
            <person name="Martin F.M."/>
        </authorList>
    </citation>
    <scope>NUCLEOTIDE SEQUENCE [LARGE SCALE GENOMIC DNA]</scope>
    <source>
        <strain evidence="2 3">RN42</strain>
    </source>
</reference>